<reference evidence="7 8" key="1">
    <citation type="submission" date="2019-03" db="EMBL/GenBank/DDBJ databases">
        <title>Genomic Encyclopedia of Archaeal and Bacterial Type Strains, Phase II (KMG-II): from individual species to whole genera.</title>
        <authorList>
            <person name="Goeker M."/>
        </authorList>
    </citation>
    <scope>NUCLEOTIDE SEQUENCE [LARGE SCALE GENOMIC DNA]</scope>
    <source>
        <strain evidence="7 8">DSM 28213</strain>
    </source>
</reference>
<dbReference type="Pfam" id="PF07980">
    <property type="entry name" value="SusD_RagB"/>
    <property type="match status" value="1"/>
</dbReference>
<dbReference type="EMBL" id="SOAG01000006">
    <property type="protein sequence ID" value="TDS63640.1"/>
    <property type="molecule type" value="Genomic_DNA"/>
</dbReference>
<keyword evidence="3" id="KW-0732">Signal</keyword>
<evidence type="ECO:0000256" key="4">
    <source>
        <dbReference type="ARBA" id="ARBA00023136"/>
    </source>
</evidence>
<evidence type="ECO:0000256" key="2">
    <source>
        <dbReference type="ARBA" id="ARBA00006275"/>
    </source>
</evidence>
<dbReference type="InterPro" id="IPR012944">
    <property type="entry name" value="SusD_RagB_dom"/>
</dbReference>
<evidence type="ECO:0000256" key="3">
    <source>
        <dbReference type="ARBA" id="ARBA00022729"/>
    </source>
</evidence>
<gene>
    <name evidence="7" type="ORF">C8P70_10672</name>
</gene>
<keyword evidence="8" id="KW-1185">Reference proteome</keyword>
<dbReference type="OrthoDB" id="5694214at2"/>
<comment type="similarity">
    <text evidence="2">Belongs to the SusD family.</text>
</comment>
<proteinExistence type="inferred from homology"/>
<dbReference type="Proteomes" id="UP000295215">
    <property type="component" value="Unassembled WGS sequence"/>
</dbReference>
<comment type="subcellular location">
    <subcellularLocation>
        <location evidence="1">Cell outer membrane</location>
    </subcellularLocation>
</comment>
<feature type="domain" description="RagB/SusD" evidence="6">
    <location>
        <begin position="317"/>
        <end position="565"/>
    </location>
</feature>
<keyword evidence="5" id="KW-0998">Cell outer membrane</keyword>
<evidence type="ECO:0000256" key="5">
    <source>
        <dbReference type="ARBA" id="ARBA00023237"/>
    </source>
</evidence>
<dbReference type="RefSeq" id="WP_133712032.1">
    <property type="nucleotide sequence ID" value="NZ_SOAG01000006.1"/>
</dbReference>
<evidence type="ECO:0000313" key="8">
    <source>
        <dbReference type="Proteomes" id="UP000295215"/>
    </source>
</evidence>
<comment type="caution">
    <text evidence="7">The sequence shown here is derived from an EMBL/GenBank/DDBJ whole genome shotgun (WGS) entry which is preliminary data.</text>
</comment>
<dbReference type="GO" id="GO:0009279">
    <property type="term" value="C:cell outer membrane"/>
    <property type="evidence" value="ECO:0007669"/>
    <property type="project" value="UniProtKB-SubCell"/>
</dbReference>
<dbReference type="AlphaFoldDB" id="A0A4R7F2G0"/>
<accession>A0A4R7F2G0</accession>
<sequence>MKYKIFNTVNKVLLAGTLLTAAACTDLEEKVLDENLGSSEINPISALTSAYSRLGQNLFVSTGGLFALQELSSDVAILPTRGSDWGDAGKWRAIAEFTWAPDSDLVQGNFNDLTNGVTRSYTAIEAITLNGEGASKEFYLAEAKGLLYFYVAQLLDLYGQAPYKDLDNLDGPVRVLTAESDIDFVISEVEELIGQLPDLGENQTHIGRFTKQAAYGLLAELYMNRAVYKDRYNASSTFDFNAASVDGTSTNMDKVIYYTSLLINEGRFQLEENYFHNFAIDNNTSREMIFAVVQHVSDIKGSSNDLAYNTMERNQRVTAKNRGTNASCIRPEFFYSWNGNQDDPRFQRSYQYEDGTWFMNDGTDVSVPATSIAPGTSEPWFHFNRGIQFGPQYGPVLSSSGSFEMTGDGRIKVSPLVMEKSTTTLMDFTPDLNFDNPSESVFKQDQINRGARCFKFEFDATNGDNGSSEVDIPIYRLGGMYMLRAEAYFRKGDTGMALNDINTVRTTRTHDALKGSVPGKAIASVDAEVLYKELGYEMYWEIKRRPQMVRFGKFDLPLSQSAKPESQPYRRVFPIPQTIMDIDATFDQNTGYFN</sequence>
<evidence type="ECO:0000259" key="6">
    <source>
        <dbReference type="Pfam" id="PF07980"/>
    </source>
</evidence>
<evidence type="ECO:0000256" key="1">
    <source>
        <dbReference type="ARBA" id="ARBA00004442"/>
    </source>
</evidence>
<name>A0A4R7F2G0_9FLAO</name>
<keyword evidence="4" id="KW-0472">Membrane</keyword>
<dbReference type="SUPFAM" id="SSF48452">
    <property type="entry name" value="TPR-like"/>
    <property type="match status" value="1"/>
</dbReference>
<protein>
    <submittedName>
        <fullName evidence="7">RagB/SusD domain-containing protein</fullName>
    </submittedName>
</protein>
<organism evidence="7 8">
    <name type="scientific">Myroides indicus</name>
    <dbReference type="NCBI Taxonomy" id="1323422"/>
    <lineage>
        <taxon>Bacteria</taxon>
        <taxon>Pseudomonadati</taxon>
        <taxon>Bacteroidota</taxon>
        <taxon>Flavobacteriia</taxon>
        <taxon>Flavobacteriales</taxon>
        <taxon>Flavobacteriaceae</taxon>
        <taxon>Myroides</taxon>
    </lineage>
</organism>
<dbReference type="PROSITE" id="PS51257">
    <property type="entry name" value="PROKAR_LIPOPROTEIN"/>
    <property type="match status" value="1"/>
</dbReference>
<dbReference type="Gene3D" id="1.25.40.390">
    <property type="match status" value="1"/>
</dbReference>
<evidence type="ECO:0000313" key="7">
    <source>
        <dbReference type="EMBL" id="TDS63640.1"/>
    </source>
</evidence>
<dbReference type="InterPro" id="IPR011990">
    <property type="entry name" value="TPR-like_helical_dom_sf"/>
</dbReference>